<accession>A0A212L5D1</accession>
<feature type="transmembrane region" description="Helical" evidence="1">
    <location>
        <begin position="209"/>
        <end position="227"/>
    </location>
</feature>
<feature type="transmembrane region" description="Helical" evidence="1">
    <location>
        <begin position="176"/>
        <end position="197"/>
    </location>
</feature>
<keyword evidence="1" id="KW-0472">Membrane</keyword>
<proteinExistence type="predicted"/>
<feature type="transmembrane region" description="Helical" evidence="1">
    <location>
        <begin position="29"/>
        <end position="46"/>
    </location>
</feature>
<name>A0A212L5D1_9BACT</name>
<feature type="transmembrane region" description="Helical" evidence="1">
    <location>
        <begin position="234"/>
        <end position="251"/>
    </location>
</feature>
<feature type="transmembrane region" description="Helical" evidence="1">
    <location>
        <begin position="257"/>
        <end position="275"/>
    </location>
</feature>
<dbReference type="EMBL" id="FMJC01000002">
    <property type="protein sequence ID" value="SCM72730.1"/>
    <property type="molecule type" value="Genomic_DNA"/>
</dbReference>
<keyword evidence="1" id="KW-0812">Transmembrane</keyword>
<reference evidence="2" key="1">
    <citation type="submission" date="2016-08" db="EMBL/GenBank/DDBJ databases">
        <authorList>
            <person name="Seilhamer J.J."/>
        </authorList>
    </citation>
    <scope>NUCLEOTIDE SEQUENCE</scope>
    <source>
        <strain evidence="2">86-1</strain>
    </source>
</reference>
<feature type="transmembrane region" description="Helical" evidence="1">
    <location>
        <begin position="130"/>
        <end position="150"/>
    </location>
</feature>
<evidence type="ECO:0000313" key="2">
    <source>
        <dbReference type="EMBL" id="SCM72730.1"/>
    </source>
</evidence>
<dbReference type="RefSeq" id="WP_179980348.1">
    <property type="nucleotide sequence ID" value="NZ_LT608333.1"/>
</dbReference>
<feature type="transmembrane region" description="Helical" evidence="1">
    <location>
        <begin position="66"/>
        <end position="87"/>
    </location>
</feature>
<keyword evidence="1" id="KW-1133">Transmembrane helix</keyword>
<evidence type="ECO:0000256" key="1">
    <source>
        <dbReference type="SAM" id="Phobius"/>
    </source>
</evidence>
<gene>
    <name evidence="2" type="ORF">KL86DES1_20803</name>
</gene>
<protein>
    <submittedName>
        <fullName evidence="2">Uncharacterized protein</fullName>
    </submittedName>
</protein>
<sequence>MFIDRLQPITDAFDWLQHFWERAATQRRVAFFILWVYLLALLGVELNRHGLLPPWLASVTPKNHFYAIHLAFTLILVLEVMSLILVIPSSLSQSMGKQFEILTLILLRNAFKELAHLPEPVSVANDMLPVLYIAISGAGALLVYLCLGLYKRIARRQMHFIASPSLRMRYVMSKKLLALVLFIIFMGVAVRDVIFFITTGSDQSFFETLYTILIFSDITMVLIAQRYMPAFHAVFRNSGFVIGTLLMRLALSASPLWSPVIGLFAAVFVLALTWGTNYFTPLPRTETTSNQGQKALPETTD</sequence>
<dbReference type="AlphaFoldDB" id="A0A212L5D1"/>
<organism evidence="2">
    <name type="scientific">uncultured Desulfovibrio sp</name>
    <dbReference type="NCBI Taxonomy" id="167968"/>
    <lineage>
        <taxon>Bacteria</taxon>
        <taxon>Pseudomonadati</taxon>
        <taxon>Thermodesulfobacteriota</taxon>
        <taxon>Desulfovibrionia</taxon>
        <taxon>Desulfovibrionales</taxon>
        <taxon>Desulfovibrionaceae</taxon>
        <taxon>Desulfovibrio</taxon>
        <taxon>environmental samples</taxon>
    </lineage>
</organism>